<reference evidence="4 5" key="1">
    <citation type="submission" date="2025-04" db="UniProtKB">
        <authorList>
            <consortium name="RefSeq"/>
        </authorList>
    </citation>
    <scope>IDENTIFICATION</scope>
    <source>
        <tissue evidence="4 5">Whole body pupa</tissue>
    </source>
</reference>
<keyword evidence="1" id="KW-0833">Ubl conjugation pathway</keyword>
<dbReference type="InterPro" id="IPR043136">
    <property type="entry name" value="B30.2/SPRY_sf"/>
</dbReference>
<dbReference type="Proteomes" id="UP000092443">
    <property type="component" value="Unplaced"/>
</dbReference>
<dbReference type="InterPro" id="IPR003877">
    <property type="entry name" value="SPRY_dom"/>
</dbReference>
<dbReference type="Pfam" id="PF00622">
    <property type="entry name" value="SPRY"/>
    <property type="match status" value="1"/>
</dbReference>
<evidence type="ECO:0000313" key="5">
    <source>
        <dbReference type="RefSeq" id="XP_037900870.1"/>
    </source>
</evidence>
<dbReference type="PANTHER" id="PTHR12245:SF5">
    <property type="entry name" value="SPRY DOMAIN-CONTAINING SOCS BOX PROTEIN 3"/>
    <property type="match status" value="1"/>
</dbReference>
<evidence type="ECO:0000313" key="3">
    <source>
        <dbReference type="Proteomes" id="UP000092443"/>
    </source>
</evidence>
<sequence length="426" mass="48617">MLFKSKFVLKKQPGTKGDIFPTARKKHYILNTSSIVPRRSPLSLPASAAIVPKPLKRLRHCPFPITSRISNIRNMPHSEKLLIGHSRFSGGRDWRKCCPPYCDCEFPSTMKVTSYKGDLSELFMCRCGENDVEAPELQWQWYDHPESDVRIVGPTVIFHPAYSQGTSIVRGNKPLEVDMVHFWEIRILTVLAGTDVMFGIGTECVDLNQFPFHFASALGANASSWGFSYEGKIQHAAVRLPYGQKFSQGCIVGIYLDRSCGYLEFFLNRRSMGVAYKNIPLDPNIKLYPMVSSTTAKSAIRLINASSEVDCLQLRAFRALSKQTKALKELKQMPGFKILLKNYWFFAPPVRYSQRSQKSQLDLVDEAVLPSKSLVSSRKQKYQDDTDDINDLYGNAHKFASNRRLPEAEADHPFKEYFDEYFQYLF</sequence>
<name>A0A9C6E2E0_9MUSC</name>
<dbReference type="RefSeq" id="XP_037900873.1">
    <property type="nucleotide sequence ID" value="XM_038044945.1"/>
</dbReference>
<dbReference type="RefSeq" id="XP_037900869.1">
    <property type="nucleotide sequence ID" value="XM_038044941.1"/>
</dbReference>
<dbReference type="RefSeq" id="XP_037900870.1">
    <property type="nucleotide sequence ID" value="XM_038044942.1"/>
</dbReference>
<evidence type="ECO:0000313" key="4">
    <source>
        <dbReference type="RefSeq" id="XP_037900869.1"/>
    </source>
</evidence>
<dbReference type="GeneID" id="119645076"/>
<dbReference type="PANTHER" id="PTHR12245">
    <property type="entry name" value="SPRY DOMAIN CONTAINING SOCS BOX PROTEIN"/>
    <property type="match status" value="1"/>
</dbReference>
<dbReference type="GO" id="GO:0019005">
    <property type="term" value="C:SCF ubiquitin ligase complex"/>
    <property type="evidence" value="ECO:0007669"/>
    <property type="project" value="TreeGrafter"/>
</dbReference>
<evidence type="ECO:0000256" key="1">
    <source>
        <dbReference type="ARBA" id="ARBA00022786"/>
    </source>
</evidence>
<dbReference type="InterPro" id="IPR035754">
    <property type="entry name" value="SPRY_SPSB3"/>
</dbReference>
<organism evidence="3 6">
    <name type="scientific">Glossina fuscipes</name>
    <dbReference type="NCBI Taxonomy" id="7396"/>
    <lineage>
        <taxon>Eukaryota</taxon>
        <taxon>Metazoa</taxon>
        <taxon>Ecdysozoa</taxon>
        <taxon>Arthropoda</taxon>
        <taxon>Hexapoda</taxon>
        <taxon>Insecta</taxon>
        <taxon>Pterygota</taxon>
        <taxon>Neoptera</taxon>
        <taxon>Endopterygota</taxon>
        <taxon>Diptera</taxon>
        <taxon>Brachycera</taxon>
        <taxon>Muscomorpha</taxon>
        <taxon>Hippoboscoidea</taxon>
        <taxon>Glossinidae</taxon>
        <taxon>Glossina</taxon>
    </lineage>
</organism>
<dbReference type="InterPro" id="IPR013320">
    <property type="entry name" value="ConA-like_dom_sf"/>
</dbReference>
<dbReference type="AlphaFoldDB" id="A0A9C6E2E0"/>
<evidence type="ECO:0000313" key="6">
    <source>
        <dbReference type="RefSeq" id="XP_037900873.1"/>
    </source>
</evidence>
<dbReference type="InterPro" id="IPR050672">
    <property type="entry name" value="FBXO45-Fsn/SPSB_families"/>
</dbReference>
<dbReference type="InterPro" id="IPR001870">
    <property type="entry name" value="B30.2/SPRY"/>
</dbReference>
<protein>
    <submittedName>
        <fullName evidence="4 5">SPRY domain-containing SOCS box protein 3 isoform X1</fullName>
    </submittedName>
</protein>
<dbReference type="Gene3D" id="2.60.120.920">
    <property type="match status" value="1"/>
</dbReference>
<dbReference type="CDD" id="cd12876">
    <property type="entry name" value="SPRY_SOCS3"/>
    <property type="match status" value="1"/>
</dbReference>
<evidence type="ECO:0000259" key="2">
    <source>
        <dbReference type="PROSITE" id="PS50188"/>
    </source>
</evidence>
<accession>A0A9C6E2E0</accession>
<dbReference type="GO" id="GO:0043161">
    <property type="term" value="P:proteasome-mediated ubiquitin-dependent protein catabolic process"/>
    <property type="evidence" value="ECO:0007669"/>
    <property type="project" value="TreeGrafter"/>
</dbReference>
<proteinExistence type="predicted"/>
<dbReference type="SUPFAM" id="SSF49899">
    <property type="entry name" value="Concanavalin A-like lectins/glucanases"/>
    <property type="match status" value="1"/>
</dbReference>
<dbReference type="SMART" id="SM00449">
    <property type="entry name" value="SPRY"/>
    <property type="match status" value="1"/>
</dbReference>
<gene>
    <name evidence="4 5 6" type="primary">LOC119645076</name>
</gene>
<dbReference type="PROSITE" id="PS50188">
    <property type="entry name" value="B302_SPRY"/>
    <property type="match status" value="1"/>
</dbReference>
<keyword evidence="3" id="KW-1185">Reference proteome</keyword>
<dbReference type="KEGG" id="gfs:119645076"/>
<feature type="domain" description="B30.2/SPRY" evidence="2">
    <location>
        <begin position="105"/>
        <end position="309"/>
    </location>
</feature>